<evidence type="ECO:0000256" key="2">
    <source>
        <dbReference type="SAM" id="Phobius"/>
    </source>
</evidence>
<gene>
    <name evidence="3" type="ORF">NC998_09205</name>
</gene>
<organism evidence="3 4">
    <name type="scientific">Trichocoleus desertorum GB2-A4</name>
    <dbReference type="NCBI Taxonomy" id="2933944"/>
    <lineage>
        <taxon>Bacteria</taxon>
        <taxon>Bacillati</taxon>
        <taxon>Cyanobacteriota</taxon>
        <taxon>Cyanophyceae</taxon>
        <taxon>Leptolyngbyales</taxon>
        <taxon>Trichocoleusaceae</taxon>
        <taxon>Trichocoleus</taxon>
    </lineage>
</organism>
<evidence type="ECO:0000313" key="3">
    <source>
        <dbReference type="EMBL" id="MEP0817273.1"/>
    </source>
</evidence>
<dbReference type="Proteomes" id="UP001464891">
    <property type="component" value="Unassembled WGS sequence"/>
</dbReference>
<keyword evidence="4" id="KW-1185">Reference proteome</keyword>
<keyword evidence="2" id="KW-1133">Transmembrane helix</keyword>
<sequence>MSTQAKQRNSSRIDKTKPYDGADGPKVTRPADNVMTKETEPSWAFGLALGTVFLAINFFVAAIYFGIINP</sequence>
<proteinExistence type="predicted"/>
<feature type="compositionally biased region" description="Basic and acidic residues" evidence="1">
    <location>
        <begin position="11"/>
        <end position="20"/>
    </location>
</feature>
<reference evidence="3 4" key="1">
    <citation type="submission" date="2022-04" db="EMBL/GenBank/DDBJ databases">
        <title>Positive selection, recombination, and allopatry shape intraspecific diversity of widespread and dominant cyanobacteria.</title>
        <authorList>
            <person name="Wei J."/>
            <person name="Shu W."/>
            <person name="Hu C."/>
        </authorList>
    </citation>
    <scope>NUCLEOTIDE SEQUENCE [LARGE SCALE GENOMIC DNA]</scope>
    <source>
        <strain evidence="3 4">GB2-A4</strain>
    </source>
</reference>
<name>A0ABV0J675_9CYAN</name>
<feature type="transmembrane region" description="Helical" evidence="2">
    <location>
        <begin position="43"/>
        <end position="67"/>
    </location>
</feature>
<evidence type="ECO:0000256" key="1">
    <source>
        <dbReference type="SAM" id="MobiDB-lite"/>
    </source>
</evidence>
<dbReference type="InterPro" id="IPR012986">
    <property type="entry name" value="PSI_PsaX"/>
</dbReference>
<comment type="caution">
    <text evidence="3">The sequence shown here is derived from an EMBL/GenBank/DDBJ whole genome shotgun (WGS) entry which is preliminary data.</text>
</comment>
<keyword evidence="2" id="KW-0812">Transmembrane</keyword>
<accession>A0ABV0J675</accession>
<keyword evidence="2" id="KW-0472">Membrane</keyword>
<feature type="region of interest" description="Disordered" evidence="1">
    <location>
        <begin position="1"/>
        <end position="35"/>
    </location>
</feature>
<dbReference type="RefSeq" id="WP_190438157.1">
    <property type="nucleotide sequence ID" value="NZ_JAMPKM010000004.1"/>
</dbReference>
<protein>
    <submittedName>
        <fullName evidence="3">Photosystem I protein PsaX</fullName>
    </submittedName>
</protein>
<dbReference type="EMBL" id="JAMPKM010000004">
    <property type="protein sequence ID" value="MEP0817273.1"/>
    <property type="molecule type" value="Genomic_DNA"/>
</dbReference>
<feature type="compositionally biased region" description="Polar residues" evidence="1">
    <location>
        <begin position="1"/>
        <end position="10"/>
    </location>
</feature>
<dbReference type="Pfam" id="PF08078">
    <property type="entry name" value="PsaX"/>
    <property type="match status" value="1"/>
</dbReference>
<evidence type="ECO:0000313" key="4">
    <source>
        <dbReference type="Proteomes" id="UP001464891"/>
    </source>
</evidence>